<name>A0A2P2NQR1_RHIMU</name>
<proteinExistence type="predicted"/>
<evidence type="ECO:0000313" key="1">
    <source>
        <dbReference type="EMBL" id="MBX44837.1"/>
    </source>
</evidence>
<sequence>MFETISGLSYSKTKNIIHHKKTT</sequence>
<organism evidence="1">
    <name type="scientific">Rhizophora mucronata</name>
    <name type="common">Asiatic mangrove</name>
    <dbReference type="NCBI Taxonomy" id="61149"/>
    <lineage>
        <taxon>Eukaryota</taxon>
        <taxon>Viridiplantae</taxon>
        <taxon>Streptophyta</taxon>
        <taxon>Embryophyta</taxon>
        <taxon>Tracheophyta</taxon>
        <taxon>Spermatophyta</taxon>
        <taxon>Magnoliopsida</taxon>
        <taxon>eudicotyledons</taxon>
        <taxon>Gunneridae</taxon>
        <taxon>Pentapetalae</taxon>
        <taxon>rosids</taxon>
        <taxon>fabids</taxon>
        <taxon>Malpighiales</taxon>
        <taxon>Rhizophoraceae</taxon>
        <taxon>Rhizophora</taxon>
    </lineage>
</organism>
<dbReference type="AlphaFoldDB" id="A0A2P2NQR1"/>
<reference evidence="1" key="1">
    <citation type="submission" date="2018-02" db="EMBL/GenBank/DDBJ databases">
        <title>Rhizophora mucronata_Transcriptome.</title>
        <authorList>
            <person name="Meera S.P."/>
            <person name="Sreeshan A."/>
            <person name="Augustine A."/>
        </authorList>
    </citation>
    <scope>NUCLEOTIDE SEQUENCE</scope>
    <source>
        <tissue evidence="1">Leaf</tissue>
    </source>
</reference>
<accession>A0A2P2NQR1</accession>
<dbReference type="EMBL" id="GGEC01064353">
    <property type="protein sequence ID" value="MBX44837.1"/>
    <property type="molecule type" value="Transcribed_RNA"/>
</dbReference>
<protein>
    <submittedName>
        <fullName evidence="1">Uncharacterized protein</fullName>
    </submittedName>
</protein>